<name>A0A5J9UVB9_9POAL</name>
<dbReference type="PANTHER" id="PTHR35701">
    <property type="entry name" value="OS11G0148400 PROTEIN"/>
    <property type="match status" value="1"/>
</dbReference>
<dbReference type="OrthoDB" id="765227at2759"/>
<feature type="domain" description="Synergin gamma C-terminal" evidence="2">
    <location>
        <begin position="434"/>
        <end position="621"/>
    </location>
</feature>
<dbReference type="InterPro" id="IPR059024">
    <property type="entry name" value="SYNRG_C"/>
</dbReference>
<dbReference type="EMBL" id="RWGY01000013">
    <property type="protein sequence ID" value="TVU26960.1"/>
    <property type="molecule type" value="Genomic_DNA"/>
</dbReference>
<comment type="caution">
    <text evidence="3">The sequence shown here is derived from an EMBL/GenBank/DDBJ whole genome shotgun (WGS) entry which is preliminary data.</text>
</comment>
<feature type="compositionally biased region" description="Low complexity" evidence="1">
    <location>
        <begin position="113"/>
        <end position="122"/>
    </location>
</feature>
<reference evidence="3 4" key="1">
    <citation type="journal article" date="2019" name="Sci. Rep.">
        <title>A high-quality genome of Eragrostis curvula grass provides insights into Poaceae evolution and supports new strategies to enhance forage quality.</title>
        <authorList>
            <person name="Carballo J."/>
            <person name="Santos B.A.C.M."/>
            <person name="Zappacosta D."/>
            <person name="Garbus I."/>
            <person name="Selva J.P."/>
            <person name="Gallo C.A."/>
            <person name="Diaz A."/>
            <person name="Albertini E."/>
            <person name="Caccamo M."/>
            <person name="Echenique V."/>
        </authorList>
    </citation>
    <scope>NUCLEOTIDE SEQUENCE [LARGE SCALE GENOMIC DNA]</scope>
    <source>
        <strain evidence="4">cv. Victoria</strain>
        <tissue evidence="3">Leaf</tissue>
    </source>
</reference>
<accession>A0A5J9UVB9</accession>
<feature type="region of interest" description="Disordered" evidence="1">
    <location>
        <begin position="28"/>
        <end position="133"/>
    </location>
</feature>
<dbReference type="Pfam" id="PF25999">
    <property type="entry name" value="SYNRG_C"/>
    <property type="match status" value="1"/>
</dbReference>
<sequence length="632" mass="68511">MDAVAFPPPPAPFLDDDFDFGDFTFASAPAPAAPLTDPRPATFAAFDDDWGDFVASPLGSNPDASSAPPTPPTATSTASWEKPRGPLPLSLFGADGQEEEDRREEEEGPAAPPTTATAHQRAPSFTSSGSRPADLKDLIAGLYGSQPASAASGADGAVLEEAEDDDGFGDDGWEFKAASPEPVGLVGGTPGAGIEKVEDISKSWSSDQEDWSSFTSVNGELNHVQSTDFVGSHDSRVESLNASSYSAANNSSILNLYKVNELGNAAYIMQNSAESAQSSSDLFSNNDMNSSFETDEDHSIRSTSDSILIGFYHRLRKQSLEVISQHVKDLKEEQGRTTLADENSKAIAIGKEIQEIYGKLEESSLPKGFGADEHPSRDVSITELLNSIKEEHLKDFEREYHLAEKIAQVTNAASVAVELYKHSVSTIQTLELASKEEQCIYVGAWYSILLSCAHEMQHGAALWQESCHTNVCDQVISEGGHWFIALGEIYRVAQILSFSLQYFKPWVLANPGMLTKMLASLESCNNAWSGGLQMALKLVAESNRLDASVAKALMESIKETNELEVSNLQNFLPNNDTTCRLTLLPASLIRGMKVIMWNGDHYFVKVANLWVNRISSDPPKLSQTPVSLRNSA</sequence>
<dbReference type="PANTHER" id="PTHR35701:SF1">
    <property type="entry name" value="OS11G0148400 PROTEIN"/>
    <property type="match status" value="1"/>
</dbReference>
<evidence type="ECO:0000313" key="3">
    <source>
        <dbReference type="EMBL" id="TVU26960.1"/>
    </source>
</evidence>
<proteinExistence type="predicted"/>
<gene>
    <name evidence="3" type="ORF">EJB05_29537</name>
</gene>
<dbReference type="AlphaFoldDB" id="A0A5J9UVB9"/>
<protein>
    <recommendedName>
        <fullName evidence="2">Synergin gamma C-terminal domain-containing protein</fullName>
    </recommendedName>
</protein>
<evidence type="ECO:0000259" key="2">
    <source>
        <dbReference type="Pfam" id="PF25999"/>
    </source>
</evidence>
<evidence type="ECO:0000313" key="4">
    <source>
        <dbReference type="Proteomes" id="UP000324897"/>
    </source>
</evidence>
<feature type="non-terminal residue" evidence="3">
    <location>
        <position position="1"/>
    </location>
</feature>
<feature type="compositionally biased region" description="Low complexity" evidence="1">
    <location>
        <begin position="28"/>
        <end position="41"/>
    </location>
</feature>
<dbReference type="Gramene" id="TVU26960">
    <property type="protein sequence ID" value="TVU26960"/>
    <property type="gene ID" value="EJB05_29537"/>
</dbReference>
<evidence type="ECO:0000256" key="1">
    <source>
        <dbReference type="SAM" id="MobiDB-lite"/>
    </source>
</evidence>
<keyword evidence="4" id="KW-1185">Reference proteome</keyword>
<dbReference type="Proteomes" id="UP000324897">
    <property type="component" value="Chromosome 2"/>
</dbReference>
<feature type="compositionally biased region" description="Acidic residues" evidence="1">
    <location>
        <begin position="96"/>
        <end position="108"/>
    </location>
</feature>
<organism evidence="3 4">
    <name type="scientific">Eragrostis curvula</name>
    <name type="common">weeping love grass</name>
    <dbReference type="NCBI Taxonomy" id="38414"/>
    <lineage>
        <taxon>Eukaryota</taxon>
        <taxon>Viridiplantae</taxon>
        <taxon>Streptophyta</taxon>
        <taxon>Embryophyta</taxon>
        <taxon>Tracheophyta</taxon>
        <taxon>Spermatophyta</taxon>
        <taxon>Magnoliopsida</taxon>
        <taxon>Liliopsida</taxon>
        <taxon>Poales</taxon>
        <taxon>Poaceae</taxon>
        <taxon>PACMAD clade</taxon>
        <taxon>Chloridoideae</taxon>
        <taxon>Eragrostideae</taxon>
        <taxon>Eragrostidinae</taxon>
        <taxon>Eragrostis</taxon>
    </lineage>
</organism>